<reference evidence="2" key="1">
    <citation type="submission" date="2020-01" db="EMBL/GenBank/DDBJ databases">
        <authorList>
            <consortium name="DOE Joint Genome Institute"/>
            <person name="Haridas S."/>
            <person name="Albert R."/>
            <person name="Binder M."/>
            <person name="Bloem J."/>
            <person name="Labutti K."/>
            <person name="Salamov A."/>
            <person name="Andreopoulos B."/>
            <person name="Baker S.E."/>
            <person name="Barry K."/>
            <person name="Bills G."/>
            <person name="Bluhm B.H."/>
            <person name="Cannon C."/>
            <person name="Castanera R."/>
            <person name="Culley D.E."/>
            <person name="Daum C."/>
            <person name="Ezra D."/>
            <person name="Gonzalez J.B."/>
            <person name="Henrissat B."/>
            <person name="Kuo A."/>
            <person name="Liang C."/>
            <person name="Lipzen A."/>
            <person name="Lutzoni F."/>
            <person name="Magnuson J."/>
            <person name="Mondo S."/>
            <person name="Nolan M."/>
            <person name="Ohm R."/>
            <person name="Pangilinan J."/>
            <person name="Park H.-J."/>
            <person name="Ramirez L."/>
            <person name="Alfaro M."/>
            <person name="Sun H."/>
            <person name="Tritt A."/>
            <person name="Yoshinaga Y."/>
            <person name="Zwiers L.-H."/>
            <person name="Turgeon B.G."/>
            <person name="Goodwin S.B."/>
            <person name="Spatafora J.W."/>
            <person name="Crous P.W."/>
            <person name="Grigoriev I.V."/>
        </authorList>
    </citation>
    <scope>NUCLEOTIDE SEQUENCE</scope>
    <source>
        <strain evidence="2">IPT5</strain>
    </source>
</reference>
<dbReference type="InterPro" id="IPR036047">
    <property type="entry name" value="F-box-like_dom_sf"/>
</dbReference>
<keyword evidence="3" id="KW-1185">Reference proteome</keyword>
<dbReference type="InterPro" id="IPR001810">
    <property type="entry name" value="F-box_dom"/>
</dbReference>
<gene>
    <name evidence="2" type="ORF">T440DRAFT_421283</name>
</gene>
<dbReference type="OrthoDB" id="3796345at2759"/>
<proteinExistence type="predicted"/>
<dbReference type="AlphaFoldDB" id="A0A6A7BDC6"/>
<sequence length="536" mass="61487">MEISRFIEAFRALHTTDSRQHALDALAGELTPHEWRALHAVTGSRTFQLDLVGQLPLELVAQIFAYLDVAHPYRLQLVSRQWHHVLKSTTVLTTGLHNWYQNTVDLRNVDYASCGSMAQRIQAFRTFKPHSHFVIRLHRYARDPILAGDFVIWKPVSHRSTDFERSICVLNLTSWKFRELHGDAREGVHSIAASDELVTMATSLNVCYVWELHGRGFKKFRVPSTEYFDCITCRERTVACVGLFEDNISVYIWDFDSQRGRSFEIDRYFPKDHPLGLDSMGPGSYRGVNVEDGWMSLLLQPKSSSIIIITTTLAHASETKELAQLDESVIVSSRYTYDGVLVDRSFSPPHGQHANSRLPDLMYVQAPGPYSQLVPVDQRGRYLLPARCLPSRIQVSNFVWLEFDEHLNQFVTTGQRSGGDLTTVWWKDTFYESDRDAREDHSMLKTTVGNTSGFKRTLQTFVEHGENCPEDLSLFEESFLNENYLVRVGGYGLLVYCFDERSDRPTESGPFFNEGDFTILEYQEKEDCYTFPPGRS</sequence>
<dbReference type="EMBL" id="MU006299">
    <property type="protein sequence ID" value="KAF2852369.1"/>
    <property type="molecule type" value="Genomic_DNA"/>
</dbReference>
<evidence type="ECO:0000259" key="1">
    <source>
        <dbReference type="PROSITE" id="PS50181"/>
    </source>
</evidence>
<protein>
    <recommendedName>
        <fullName evidence="1">F-box domain-containing protein</fullName>
    </recommendedName>
</protein>
<dbReference type="Pfam" id="PF12937">
    <property type="entry name" value="F-box-like"/>
    <property type="match status" value="1"/>
</dbReference>
<dbReference type="SUPFAM" id="SSF81383">
    <property type="entry name" value="F-box domain"/>
    <property type="match status" value="1"/>
</dbReference>
<dbReference type="Gene3D" id="1.20.1280.50">
    <property type="match status" value="1"/>
</dbReference>
<dbReference type="PROSITE" id="PS50181">
    <property type="entry name" value="FBOX"/>
    <property type="match status" value="1"/>
</dbReference>
<accession>A0A6A7BDC6</accession>
<organism evidence="2 3">
    <name type="scientific">Plenodomus tracheiphilus IPT5</name>
    <dbReference type="NCBI Taxonomy" id="1408161"/>
    <lineage>
        <taxon>Eukaryota</taxon>
        <taxon>Fungi</taxon>
        <taxon>Dikarya</taxon>
        <taxon>Ascomycota</taxon>
        <taxon>Pezizomycotina</taxon>
        <taxon>Dothideomycetes</taxon>
        <taxon>Pleosporomycetidae</taxon>
        <taxon>Pleosporales</taxon>
        <taxon>Pleosporineae</taxon>
        <taxon>Leptosphaeriaceae</taxon>
        <taxon>Plenodomus</taxon>
    </lineage>
</organism>
<dbReference type="Proteomes" id="UP000799423">
    <property type="component" value="Unassembled WGS sequence"/>
</dbReference>
<evidence type="ECO:0000313" key="3">
    <source>
        <dbReference type="Proteomes" id="UP000799423"/>
    </source>
</evidence>
<evidence type="ECO:0000313" key="2">
    <source>
        <dbReference type="EMBL" id="KAF2852369.1"/>
    </source>
</evidence>
<feature type="domain" description="F-box" evidence="1">
    <location>
        <begin position="49"/>
        <end position="103"/>
    </location>
</feature>
<name>A0A6A7BDC6_9PLEO</name>